<accession>A0A6A5QT76</accession>
<feature type="domain" description="Coenzyme PQQ synthesis protein F-like C-terminal lobe" evidence="11">
    <location>
        <begin position="808"/>
        <end position="906"/>
    </location>
</feature>
<dbReference type="InterPro" id="IPR007863">
    <property type="entry name" value="Peptidase_M16_C"/>
</dbReference>
<dbReference type="PANTHER" id="PTHR43690">
    <property type="entry name" value="NARDILYSIN"/>
    <property type="match status" value="1"/>
</dbReference>
<dbReference type="GO" id="GO:0043171">
    <property type="term" value="P:peptide catabolic process"/>
    <property type="evidence" value="ECO:0007669"/>
    <property type="project" value="TreeGrafter"/>
</dbReference>
<name>A0A6A5QT76_AMPQU</name>
<feature type="domain" description="Peptidase M16 N-terminal" evidence="8">
    <location>
        <begin position="37"/>
        <end position="115"/>
    </location>
</feature>
<reference evidence="12" key="1">
    <citation type="journal article" date="2020" name="Stud. Mycol.">
        <title>101 Dothideomycetes genomes: a test case for predicting lifestyles and emergence of pathogens.</title>
        <authorList>
            <person name="Haridas S."/>
            <person name="Albert R."/>
            <person name="Binder M."/>
            <person name="Bloem J."/>
            <person name="Labutti K."/>
            <person name="Salamov A."/>
            <person name="Andreopoulos B."/>
            <person name="Baker S."/>
            <person name="Barry K."/>
            <person name="Bills G."/>
            <person name="Bluhm B."/>
            <person name="Cannon C."/>
            <person name="Castanera R."/>
            <person name="Culley D."/>
            <person name="Daum C."/>
            <person name="Ezra D."/>
            <person name="Gonzalez J."/>
            <person name="Henrissat B."/>
            <person name="Kuo A."/>
            <person name="Liang C."/>
            <person name="Lipzen A."/>
            <person name="Lutzoni F."/>
            <person name="Magnuson J."/>
            <person name="Mondo S."/>
            <person name="Nolan M."/>
            <person name="Ohm R."/>
            <person name="Pangilinan J."/>
            <person name="Park H.-J."/>
            <person name="Ramirez L."/>
            <person name="Alfaro M."/>
            <person name="Sun H."/>
            <person name="Tritt A."/>
            <person name="Yoshinaga Y."/>
            <person name="Zwiers L.-H."/>
            <person name="Turgeon B."/>
            <person name="Goodwin S."/>
            <person name="Spatafora J."/>
            <person name="Crous P."/>
            <person name="Grigoriev I."/>
        </authorList>
    </citation>
    <scope>NUCLEOTIDE SEQUENCE</scope>
    <source>
        <strain evidence="12">HMLAC05119</strain>
    </source>
</reference>
<evidence type="ECO:0000256" key="2">
    <source>
        <dbReference type="ARBA" id="ARBA00022670"/>
    </source>
</evidence>
<keyword evidence="6" id="KW-0482">Metalloprotease</keyword>
<dbReference type="Proteomes" id="UP000800096">
    <property type="component" value="Unassembled WGS sequence"/>
</dbReference>
<keyword evidence="4" id="KW-0378">Hydrolase</keyword>
<evidence type="ECO:0000259" key="8">
    <source>
        <dbReference type="Pfam" id="PF00675"/>
    </source>
</evidence>
<protein>
    <submittedName>
        <fullName evidence="12">Metalloenzyme, LuxS/M16 peptidase-like protein</fullName>
    </submittedName>
</protein>
<dbReference type="InterPro" id="IPR011249">
    <property type="entry name" value="Metalloenz_LuxS/M16"/>
</dbReference>
<dbReference type="GO" id="GO:0005739">
    <property type="term" value="C:mitochondrion"/>
    <property type="evidence" value="ECO:0007669"/>
    <property type="project" value="TreeGrafter"/>
</dbReference>
<evidence type="ECO:0000256" key="4">
    <source>
        <dbReference type="ARBA" id="ARBA00022801"/>
    </source>
</evidence>
<dbReference type="SUPFAM" id="SSF63411">
    <property type="entry name" value="LuxS/MPP-like metallohydrolase"/>
    <property type="match status" value="4"/>
</dbReference>
<comment type="similarity">
    <text evidence="1">Belongs to the peptidase M16 family.</text>
</comment>
<evidence type="ECO:0000313" key="13">
    <source>
        <dbReference type="Proteomes" id="UP000800096"/>
    </source>
</evidence>
<feature type="domain" description="Peptidase M16 middle/third" evidence="10">
    <location>
        <begin position="415"/>
        <end position="701"/>
    </location>
</feature>
<evidence type="ECO:0000256" key="3">
    <source>
        <dbReference type="ARBA" id="ARBA00022723"/>
    </source>
</evidence>
<evidence type="ECO:0000256" key="7">
    <source>
        <dbReference type="SAM" id="MobiDB-lite"/>
    </source>
</evidence>
<evidence type="ECO:0000259" key="11">
    <source>
        <dbReference type="Pfam" id="PF22456"/>
    </source>
</evidence>
<evidence type="ECO:0000256" key="6">
    <source>
        <dbReference type="ARBA" id="ARBA00023049"/>
    </source>
</evidence>
<proteinExistence type="inferred from homology"/>
<keyword evidence="2" id="KW-0645">Protease</keyword>
<sequence>MGEELGRSAAARIEDLERPQLDDRAYRVITLQNQLEVLLIHEAGTDKASAALDVNVGSFSDADDMPGIAHAVEHLLFMGTEKYPQENAYNKFLTTHGGHSNAFTASTSTNYYFELSYPSSTPSNSKPPTPPAPDAEHVHLPVSREKDASPLWGALDRFGQFFIAPLFLEDTLDREIKAVDSENKKNLQSDQWRLHQLSKALANPQHPYCHFSTGSWKTLHDDPIARGVRIRDEFIKFHSTNYSANRMKLVVLGRESLDVLEEWVEDVFAKVPNKNLGRKSWGMPVYTANELLTQTFARPVLESRSLDIQFAYRDEEALYESQPSRYLSHLIGHEGPGSILAHIKAKGWANGLGAGGSTLCPGSGLFSISVKLTEEGLKNYKEVAKIIFQYIGMLREKEPQKWVVDEQMRISEVDFRFKQKSPPSRTASSLAGIMQKPYDRKMLLSGPAVIRRFDAQHISEAMSYLRPDNFRMTIVSQDFPGGWDKKEKWYGTEHKVEKLSDDFLAEIKAAFETKDRLAELHFPHKNEFIPSKLDVEKKEIDQPTKQPKLIRNDENVRIWWKKDDQFWVPKANVHIYLRTPITNVTPRVTLMSTLYRELVNDALVEYSYDADISGLVYDFTNHINGISVTVSGYNDKLHVLLEKVLTFVRDIEIKQDRFDVVHERLRRSLRNWDYGQPFHQVGTYSRVFKNEKSWMNEDLAKEIDGITAEDVRLFYPQILAQGQIEVLAHGNLYKEEALRITDLAERTLRPRKLHANQIPIRRNLIWPSGSNLIYEKQLKDPANVNHCIEYSLFVGDCQNSDIRAKLMLITQMTDEPCFNQLRTIEQLGYVVFSGQSFQDTWAGYRILIQSEKNCRYLEGRIENFLNTFGKTLEEMSEDEFEGHKRATITKRLAKLKNLSQEDMRFWNHIYSDSYDFTQADTDAEHLDLLTKKDMVEFYSHYISPSSPKRSKLSVHLQAQSKPKEPTLDERKASAIASLQVILTEHKIESDLEDVQSRLNDTSSAEAIPETIFIYLSNVLKLEKTVVDKVLDETKAALGVADSSLPAEPEILNEVADVESVTDASHPVLIRDIHAFKAGLQISVGVRPVRNLEEFVEVAEKL</sequence>
<dbReference type="OrthoDB" id="952271at2759"/>
<dbReference type="GO" id="GO:0004222">
    <property type="term" value="F:metalloendopeptidase activity"/>
    <property type="evidence" value="ECO:0007669"/>
    <property type="project" value="TreeGrafter"/>
</dbReference>
<dbReference type="GO" id="GO:0046872">
    <property type="term" value="F:metal ion binding"/>
    <property type="evidence" value="ECO:0007669"/>
    <property type="project" value="UniProtKB-KW"/>
</dbReference>
<dbReference type="Pfam" id="PF22456">
    <property type="entry name" value="PqqF-like_C_4"/>
    <property type="match status" value="1"/>
</dbReference>
<dbReference type="GO" id="GO:0051603">
    <property type="term" value="P:proteolysis involved in protein catabolic process"/>
    <property type="evidence" value="ECO:0007669"/>
    <property type="project" value="TreeGrafter"/>
</dbReference>
<dbReference type="Pfam" id="PF05193">
    <property type="entry name" value="Peptidase_M16_C"/>
    <property type="match status" value="1"/>
</dbReference>
<evidence type="ECO:0000259" key="10">
    <source>
        <dbReference type="Pfam" id="PF16187"/>
    </source>
</evidence>
<dbReference type="InterPro" id="IPR050626">
    <property type="entry name" value="Peptidase_M16"/>
</dbReference>
<gene>
    <name evidence="12" type="ORF">BDU57DRAFT_441733</name>
</gene>
<evidence type="ECO:0000256" key="5">
    <source>
        <dbReference type="ARBA" id="ARBA00022833"/>
    </source>
</evidence>
<dbReference type="Pfam" id="PF16187">
    <property type="entry name" value="Peptidase_M16_M"/>
    <property type="match status" value="1"/>
</dbReference>
<dbReference type="FunFam" id="3.30.830.10:FF:000003">
    <property type="entry name" value="Insulin-degrading enzyme"/>
    <property type="match status" value="1"/>
</dbReference>
<dbReference type="Pfam" id="PF00675">
    <property type="entry name" value="Peptidase_M16"/>
    <property type="match status" value="2"/>
</dbReference>
<keyword evidence="13" id="KW-1185">Reference proteome</keyword>
<feature type="region of interest" description="Disordered" evidence="7">
    <location>
        <begin position="117"/>
        <end position="137"/>
    </location>
</feature>
<dbReference type="FunFam" id="3.30.830.10:FF:000005">
    <property type="entry name" value="nardilysin isoform X1"/>
    <property type="match status" value="1"/>
</dbReference>
<feature type="domain" description="Peptidase M16 N-terminal" evidence="8">
    <location>
        <begin position="145"/>
        <end position="204"/>
    </location>
</feature>
<dbReference type="GO" id="GO:0005829">
    <property type="term" value="C:cytosol"/>
    <property type="evidence" value="ECO:0007669"/>
    <property type="project" value="TreeGrafter"/>
</dbReference>
<evidence type="ECO:0000313" key="12">
    <source>
        <dbReference type="EMBL" id="KAF1918622.1"/>
    </source>
</evidence>
<feature type="domain" description="Peptidase M16 C-terminal" evidence="9">
    <location>
        <begin position="231"/>
        <end position="408"/>
    </location>
</feature>
<dbReference type="InterPro" id="IPR011765">
    <property type="entry name" value="Pept_M16_N"/>
</dbReference>
<dbReference type="InterPro" id="IPR054734">
    <property type="entry name" value="PqqF-like_C_4"/>
</dbReference>
<dbReference type="PANTHER" id="PTHR43690:SF18">
    <property type="entry name" value="INSULIN-DEGRADING ENZYME-RELATED"/>
    <property type="match status" value="1"/>
</dbReference>
<dbReference type="AlphaFoldDB" id="A0A6A5QT76"/>
<keyword evidence="5" id="KW-0862">Zinc</keyword>
<dbReference type="InterPro" id="IPR032632">
    <property type="entry name" value="Peptidase_M16_M"/>
</dbReference>
<keyword evidence="3" id="KW-0479">Metal-binding</keyword>
<evidence type="ECO:0000259" key="9">
    <source>
        <dbReference type="Pfam" id="PF05193"/>
    </source>
</evidence>
<organism evidence="12 13">
    <name type="scientific">Ampelomyces quisqualis</name>
    <name type="common">Powdery mildew agent</name>
    <dbReference type="NCBI Taxonomy" id="50730"/>
    <lineage>
        <taxon>Eukaryota</taxon>
        <taxon>Fungi</taxon>
        <taxon>Dikarya</taxon>
        <taxon>Ascomycota</taxon>
        <taxon>Pezizomycotina</taxon>
        <taxon>Dothideomycetes</taxon>
        <taxon>Pleosporomycetidae</taxon>
        <taxon>Pleosporales</taxon>
        <taxon>Pleosporineae</taxon>
        <taxon>Phaeosphaeriaceae</taxon>
        <taxon>Ampelomyces</taxon>
    </lineage>
</organism>
<evidence type="ECO:0000256" key="1">
    <source>
        <dbReference type="ARBA" id="ARBA00007261"/>
    </source>
</evidence>
<dbReference type="Gene3D" id="3.30.830.10">
    <property type="entry name" value="Metalloenzyme, LuxS/M16 peptidase-like"/>
    <property type="match status" value="4"/>
</dbReference>
<dbReference type="EMBL" id="ML979133">
    <property type="protein sequence ID" value="KAF1918622.1"/>
    <property type="molecule type" value="Genomic_DNA"/>
</dbReference>